<dbReference type="AlphaFoldDB" id="Q16UI9"/>
<dbReference type="EMBL" id="CH477621">
    <property type="protein sequence ID" value="EAT38191.1"/>
    <property type="molecule type" value="Genomic_DNA"/>
</dbReference>
<reference evidence="2" key="3">
    <citation type="submission" date="2012-09" db="EMBL/GenBank/DDBJ databases">
        <authorList>
            <consortium name="VectorBase"/>
        </authorList>
    </citation>
    <scope>NUCLEOTIDE SEQUENCE</scope>
    <source>
        <strain evidence="2">Liverpool</strain>
    </source>
</reference>
<name>Q16UI9_AEDAE</name>
<evidence type="ECO:0000313" key="3">
    <source>
        <dbReference type="Proteomes" id="UP000682892"/>
    </source>
</evidence>
<proteinExistence type="predicted"/>
<dbReference type="PaxDb" id="7159-AAEL009896-PA"/>
<dbReference type="Proteomes" id="UP000682892">
    <property type="component" value="Unassembled WGS sequence"/>
</dbReference>
<feature type="non-terminal residue" evidence="2">
    <location>
        <position position="1"/>
    </location>
</feature>
<dbReference type="HOGENOM" id="CLU_1536234_0_0_1"/>
<evidence type="ECO:0000256" key="1">
    <source>
        <dbReference type="SAM" id="Phobius"/>
    </source>
</evidence>
<keyword evidence="1" id="KW-1133">Transmembrane helix</keyword>
<feature type="transmembrane region" description="Helical" evidence="1">
    <location>
        <begin position="39"/>
        <end position="64"/>
    </location>
</feature>
<sequence>RKLNTNSSTSSLIPVNSTSNGCHNHYDRSTNYDQVRTSISTFVATIGVVLGLVPIFVISFTGFLRRRLWRWRRRRRLRRRNWFRTRSRRHRPGTAHSFNLPLILFAVAVPISRRGNIVFLEEIKHVLYISALETVSVQVHGFQRFHVQQMGVVDAVHIIVIQFESFQSRERIEDF</sequence>
<evidence type="ECO:0000313" key="2">
    <source>
        <dbReference type="EMBL" id="EAT38191.1"/>
    </source>
</evidence>
<gene>
    <name evidence="2" type="ORF">AaeL_AAEL009896</name>
</gene>
<keyword evidence="1" id="KW-0472">Membrane</keyword>
<accession>Q16UI9</accession>
<organism evidence="2 3">
    <name type="scientific">Aedes aegypti</name>
    <name type="common">Yellowfever mosquito</name>
    <name type="synonym">Culex aegypti</name>
    <dbReference type="NCBI Taxonomy" id="7159"/>
    <lineage>
        <taxon>Eukaryota</taxon>
        <taxon>Metazoa</taxon>
        <taxon>Ecdysozoa</taxon>
        <taxon>Arthropoda</taxon>
        <taxon>Hexapoda</taxon>
        <taxon>Insecta</taxon>
        <taxon>Pterygota</taxon>
        <taxon>Neoptera</taxon>
        <taxon>Endopterygota</taxon>
        <taxon>Diptera</taxon>
        <taxon>Nematocera</taxon>
        <taxon>Culicoidea</taxon>
        <taxon>Culicidae</taxon>
        <taxon>Culicinae</taxon>
        <taxon>Aedini</taxon>
        <taxon>Aedes</taxon>
        <taxon>Stegomyia</taxon>
    </lineage>
</organism>
<protein>
    <submittedName>
        <fullName evidence="2">AAEL009896-PA</fullName>
    </submittedName>
</protein>
<reference evidence="2" key="1">
    <citation type="submission" date="2005-10" db="EMBL/GenBank/DDBJ databases">
        <authorList>
            <person name="Loftus B.J."/>
            <person name="Nene V.M."/>
            <person name="Hannick L.I."/>
            <person name="Bidwell S."/>
            <person name="Haas B."/>
            <person name="Amedeo P."/>
            <person name="Orvis J."/>
            <person name="Wortman J.R."/>
            <person name="White O.R."/>
            <person name="Salzberg S."/>
            <person name="Shumway M."/>
            <person name="Koo H."/>
            <person name="Zhao Y."/>
            <person name="Holmes M."/>
            <person name="Miller J."/>
            <person name="Schatz M."/>
            <person name="Pop M."/>
            <person name="Pai G."/>
            <person name="Utterback T."/>
            <person name="Rogers Y.-H."/>
            <person name="Kravitz S."/>
            <person name="Fraser C.M."/>
        </authorList>
    </citation>
    <scope>NUCLEOTIDE SEQUENCE</scope>
    <source>
        <strain evidence="2">Liverpool</strain>
    </source>
</reference>
<keyword evidence="1" id="KW-0812">Transmembrane</keyword>
<reference evidence="2" key="2">
    <citation type="journal article" date="2007" name="Science">
        <title>Genome sequence of Aedes aegypti, a major arbovirus vector.</title>
        <authorList>
            <person name="Nene V."/>
            <person name="Wortman J.R."/>
            <person name="Lawson D."/>
            <person name="Haas B."/>
            <person name="Kodira C."/>
            <person name="Tu Z.J."/>
            <person name="Loftus B."/>
            <person name="Xi Z."/>
            <person name="Megy K."/>
            <person name="Grabherr M."/>
            <person name="Ren Q."/>
            <person name="Zdobnov E.M."/>
            <person name="Lobo N.F."/>
            <person name="Campbell K.S."/>
            <person name="Brown S.E."/>
            <person name="Bonaldo M.F."/>
            <person name="Zhu J."/>
            <person name="Sinkins S.P."/>
            <person name="Hogenkamp D.G."/>
            <person name="Amedeo P."/>
            <person name="Arensburger P."/>
            <person name="Atkinson P.W."/>
            <person name="Bidwell S."/>
            <person name="Biedler J."/>
            <person name="Birney E."/>
            <person name="Bruggner R.V."/>
            <person name="Costas J."/>
            <person name="Coy M.R."/>
            <person name="Crabtree J."/>
            <person name="Crawford M."/>
            <person name="Debruyn B."/>
            <person name="Decaprio D."/>
            <person name="Eiglmeier K."/>
            <person name="Eisenstadt E."/>
            <person name="El-Dorry H."/>
            <person name="Gelbart W.M."/>
            <person name="Gomes S.L."/>
            <person name="Hammond M."/>
            <person name="Hannick L.I."/>
            <person name="Hogan J.R."/>
            <person name="Holmes M.H."/>
            <person name="Jaffe D."/>
            <person name="Johnston J.S."/>
            <person name="Kennedy R.C."/>
            <person name="Koo H."/>
            <person name="Kravitz S."/>
            <person name="Kriventseva E.V."/>
            <person name="Kulp D."/>
            <person name="Labutti K."/>
            <person name="Lee E."/>
            <person name="Li S."/>
            <person name="Lovin D.D."/>
            <person name="Mao C."/>
            <person name="Mauceli E."/>
            <person name="Menck C.F."/>
            <person name="Miller J.R."/>
            <person name="Montgomery P."/>
            <person name="Mori A."/>
            <person name="Nascimento A.L."/>
            <person name="Naveira H.F."/>
            <person name="Nusbaum C."/>
            <person name="O'leary S."/>
            <person name="Orvis J."/>
            <person name="Pertea M."/>
            <person name="Quesneville H."/>
            <person name="Reidenbach K.R."/>
            <person name="Rogers Y.H."/>
            <person name="Roth C.W."/>
            <person name="Schneider J.R."/>
            <person name="Schatz M."/>
            <person name="Shumway M."/>
            <person name="Stanke M."/>
            <person name="Stinson E.O."/>
            <person name="Tubio J.M."/>
            <person name="Vanzee J.P."/>
            <person name="Verjovski-Almeida S."/>
            <person name="Werner D."/>
            <person name="White O."/>
            <person name="Wyder S."/>
            <person name="Zeng Q."/>
            <person name="Zhao Q."/>
            <person name="Zhao Y."/>
            <person name="Hill C.A."/>
            <person name="Raikhel A.S."/>
            <person name="Soares M.B."/>
            <person name="Knudson D.L."/>
            <person name="Lee N.H."/>
            <person name="Galagan J."/>
            <person name="Salzberg S.L."/>
            <person name="Paulsen I.T."/>
            <person name="Dimopoulos G."/>
            <person name="Collins F.H."/>
            <person name="Birren B."/>
            <person name="Fraser-Liggett C.M."/>
            <person name="Severson D.W."/>
        </authorList>
    </citation>
    <scope>NUCLEOTIDE SEQUENCE [LARGE SCALE GENOMIC DNA]</scope>
    <source>
        <strain evidence="2">Liverpool</strain>
    </source>
</reference>